<organism evidence="10 11">
    <name type="scientific">Planosporangium thailandense</name>
    <dbReference type="NCBI Taxonomy" id="765197"/>
    <lineage>
        <taxon>Bacteria</taxon>
        <taxon>Bacillati</taxon>
        <taxon>Actinomycetota</taxon>
        <taxon>Actinomycetes</taxon>
        <taxon>Micromonosporales</taxon>
        <taxon>Micromonosporaceae</taxon>
        <taxon>Planosporangium</taxon>
    </lineage>
</organism>
<dbReference type="Proteomes" id="UP000722989">
    <property type="component" value="Unassembled WGS sequence"/>
</dbReference>
<feature type="transmembrane region" description="Helical" evidence="8">
    <location>
        <begin position="403"/>
        <end position="423"/>
    </location>
</feature>
<accession>A0ABX0XZ89</accession>
<evidence type="ECO:0000256" key="1">
    <source>
        <dbReference type="ARBA" id="ARBA00004651"/>
    </source>
</evidence>
<evidence type="ECO:0000256" key="7">
    <source>
        <dbReference type="SAM" id="MobiDB-lite"/>
    </source>
</evidence>
<keyword evidence="6 8" id="KW-0472">Membrane</keyword>
<keyword evidence="3" id="KW-1003">Cell membrane</keyword>
<protein>
    <submittedName>
        <fullName evidence="10">MHS family MFS transporter</fullName>
    </submittedName>
</protein>
<evidence type="ECO:0000256" key="8">
    <source>
        <dbReference type="SAM" id="Phobius"/>
    </source>
</evidence>
<feature type="compositionally biased region" description="Low complexity" evidence="7">
    <location>
        <begin position="435"/>
        <end position="445"/>
    </location>
</feature>
<dbReference type="PANTHER" id="PTHR43045:SF1">
    <property type="entry name" value="SHIKIMATE TRANSPORTER"/>
    <property type="match status" value="1"/>
</dbReference>
<dbReference type="Gene3D" id="1.20.1250.20">
    <property type="entry name" value="MFS general substrate transporter like domains"/>
    <property type="match status" value="2"/>
</dbReference>
<feature type="transmembrane region" description="Helical" evidence="8">
    <location>
        <begin position="310"/>
        <end position="328"/>
    </location>
</feature>
<proteinExistence type="predicted"/>
<dbReference type="RefSeq" id="WP_167926301.1">
    <property type="nucleotide sequence ID" value="NZ_JAATVY010000011.1"/>
</dbReference>
<dbReference type="Pfam" id="PF07690">
    <property type="entry name" value="MFS_1"/>
    <property type="match status" value="1"/>
</dbReference>
<feature type="transmembrane region" description="Helical" evidence="8">
    <location>
        <begin position="279"/>
        <end position="298"/>
    </location>
</feature>
<feature type="transmembrane region" description="Helical" evidence="8">
    <location>
        <begin position="124"/>
        <end position="144"/>
    </location>
</feature>
<feature type="transmembrane region" description="Helical" evidence="8">
    <location>
        <begin position="156"/>
        <end position="180"/>
    </location>
</feature>
<dbReference type="InterPro" id="IPR036259">
    <property type="entry name" value="MFS_trans_sf"/>
</dbReference>
<evidence type="ECO:0000256" key="4">
    <source>
        <dbReference type="ARBA" id="ARBA00022692"/>
    </source>
</evidence>
<feature type="region of interest" description="Disordered" evidence="7">
    <location>
        <begin position="435"/>
        <end position="454"/>
    </location>
</feature>
<dbReference type="CDD" id="cd17369">
    <property type="entry name" value="MFS_ShiA_like"/>
    <property type="match status" value="1"/>
</dbReference>
<evidence type="ECO:0000259" key="9">
    <source>
        <dbReference type="PROSITE" id="PS50850"/>
    </source>
</evidence>
<feature type="transmembrane region" description="Helical" evidence="8">
    <location>
        <begin position="192"/>
        <end position="213"/>
    </location>
</feature>
<evidence type="ECO:0000256" key="3">
    <source>
        <dbReference type="ARBA" id="ARBA00022475"/>
    </source>
</evidence>
<evidence type="ECO:0000256" key="6">
    <source>
        <dbReference type="ARBA" id="ARBA00023136"/>
    </source>
</evidence>
<evidence type="ECO:0000313" key="11">
    <source>
        <dbReference type="Proteomes" id="UP000722989"/>
    </source>
</evidence>
<reference evidence="10 11" key="1">
    <citation type="submission" date="2020-03" db="EMBL/GenBank/DDBJ databases">
        <title>WGS of the type strain of Planosporangium spp.</title>
        <authorList>
            <person name="Thawai C."/>
        </authorList>
    </citation>
    <scope>NUCLEOTIDE SEQUENCE [LARGE SCALE GENOMIC DNA]</scope>
    <source>
        <strain evidence="10 11">TBRC 5610</strain>
    </source>
</reference>
<dbReference type="PANTHER" id="PTHR43045">
    <property type="entry name" value="SHIKIMATE TRANSPORTER"/>
    <property type="match status" value="1"/>
</dbReference>
<evidence type="ECO:0000313" key="10">
    <source>
        <dbReference type="EMBL" id="NJC71399.1"/>
    </source>
</evidence>
<keyword evidence="11" id="KW-1185">Reference proteome</keyword>
<evidence type="ECO:0000256" key="2">
    <source>
        <dbReference type="ARBA" id="ARBA00022448"/>
    </source>
</evidence>
<keyword evidence="5 8" id="KW-1133">Transmembrane helix</keyword>
<keyword evidence="4 8" id="KW-0812">Transmembrane</keyword>
<sequence length="454" mass="47961">MSTSSAVVTTRQMTTRRAAIASLVGTTIEWFDFFVYGLAAALVFGHLFFPKADPHVGRLASFATLGVAFVARPVGAAIFGHLGDRLGRKATLIATLSLMGLSTGLIGCLPSYDAIGVWAPTLLIVLRLLQGLAVGGEWGGAVLLSVEHAPSHRVRLFGSAPQMGSPLGLVLATGVMSWVATLPDKQLFSWGWRVPFITGFVLLVIGLLIRVGVTESTQFQQVKQARQVSRLPVGEVFVRAWRGLTLGVTLQASVNVVFYLISTYFVTYATTSLGLARSTALWMVMVAAAVDLVALPLLAALSDRVGAHRVFWFGVLFTVVAAFPFFWLLNGHHIVGTGLVVIVMLVCAHATTYAVVSSMIADQFDTRVRYSGAALSNALGGLIFSAPTPFIAEAVVGSHGGRWWPLAVMTIGASVISAIAIACTPRTIRAAYDAPAAGDTPAPAARLEPTGALS</sequence>
<keyword evidence="2" id="KW-0813">Transport</keyword>
<dbReference type="SUPFAM" id="SSF103473">
    <property type="entry name" value="MFS general substrate transporter"/>
    <property type="match status" value="1"/>
</dbReference>
<feature type="transmembrane region" description="Helical" evidence="8">
    <location>
        <begin position="334"/>
        <end position="356"/>
    </location>
</feature>
<evidence type="ECO:0000256" key="5">
    <source>
        <dbReference type="ARBA" id="ARBA00022989"/>
    </source>
</evidence>
<feature type="domain" description="Major facilitator superfamily (MFS) profile" evidence="9">
    <location>
        <begin position="18"/>
        <end position="429"/>
    </location>
</feature>
<feature type="transmembrane region" description="Helical" evidence="8">
    <location>
        <begin position="20"/>
        <end position="47"/>
    </location>
</feature>
<name>A0ABX0XZ89_9ACTN</name>
<feature type="transmembrane region" description="Helical" evidence="8">
    <location>
        <begin position="368"/>
        <end position="391"/>
    </location>
</feature>
<feature type="transmembrane region" description="Helical" evidence="8">
    <location>
        <begin position="59"/>
        <end position="80"/>
    </location>
</feature>
<comment type="caution">
    <text evidence="10">The sequence shown here is derived from an EMBL/GenBank/DDBJ whole genome shotgun (WGS) entry which is preliminary data.</text>
</comment>
<dbReference type="InterPro" id="IPR020846">
    <property type="entry name" value="MFS_dom"/>
</dbReference>
<dbReference type="EMBL" id="JAATVY010000011">
    <property type="protein sequence ID" value="NJC71399.1"/>
    <property type="molecule type" value="Genomic_DNA"/>
</dbReference>
<comment type="subcellular location">
    <subcellularLocation>
        <location evidence="1">Cell membrane</location>
        <topology evidence="1">Multi-pass membrane protein</topology>
    </subcellularLocation>
</comment>
<dbReference type="PROSITE" id="PS50850">
    <property type="entry name" value="MFS"/>
    <property type="match status" value="1"/>
</dbReference>
<feature type="transmembrane region" description="Helical" evidence="8">
    <location>
        <begin position="244"/>
        <end position="267"/>
    </location>
</feature>
<dbReference type="InterPro" id="IPR011701">
    <property type="entry name" value="MFS"/>
</dbReference>
<gene>
    <name evidence="10" type="ORF">HC031_16990</name>
</gene>
<feature type="transmembrane region" description="Helical" evidence="8">
    <location>
        <begin position="92"/>
        <end position="112"/>
    </location>
</feature>